<feature type="domain" description="DUF2059" evidence="2">
    <location>
        <begin position="97"/>
        <end position="147"/>
    </location>
</feature>
<keyword evidence="4" id="KW-1185">Reference proteome</keyword>
<dbReference type="InterPro" id="IPR018637">
    <property type="entry name" value="DUF2059"/>
</dbReference>
<accession>A0ABX7C101</accession>
<reference evidence="3 4" key="1">
    <citation type="submission" date="2021-01" db="EMBL/GenBank/DDBJ databases">
        <title>Genome seq and assembly of Devosia sp. LEGU1.</title>
        <authorList>
            <person name="Chhetri G."/>
        </authorList>
    </citation>
    <scope>NUCLEOTIDE SEQUENCE [LARGE SCALE GENOMIC DNA]</scope>
    <source>
        <strain evidence="3 4">LEGU1</strain>
    </source>
</reference>
<proteinExistence type="predicted"/>
<keyword evidence="1" id="KW-0732">Signal</keyword>
<dbReference type="Pfam" id="PF09832">
    <property type="entry name" value="DUF2059"/>
    <property type="match status" value="1"/>
</dbReference>
<dbReference type="EMBL" id="CP068046">
    <property type="protein sequence ID" value="QQR37905.1"/>
    <property type="molecule type" value="Genomic_DNA"/>
</dbReference>
<protein>
    <submittedName>
        <fullName evidence="3">DUF2059 domain-containing protein</fullName>
    </submittedName>
</protein>
<organism evidence="3 4">
    <name type="scientific">Devosia rhizoryzae</name>
    <dbReference type="NCBI Taxonomy" id="2774137"/>
    <lineage>
        <taxon>Bacteria</taxon>
        <taxon>Pseudomonadati</taxon>
        <taxon>Pseudomonadota</taxon>
        <taxon>Alphaproteobacteria</taxon>
        <taxon>Hyphomicrobiales</taxon>
        <taxon>Devosiaceae</taxon>
        <taxon>Devosia</taxon>
    </lineage>
</organism>
<gene>
    <name evidence="3" type="ORF">JI748_08785</name>
</gene>
<evidence type="ECO:0000256" key="1">
    <source>
        <dbReference type="SAM" id="SignalP"/>
    </source>
</evidence>
<name>A0ABX7C101_9HYPH</name>
<sequence length="171" mass="18787">MNGTVMRGAKALLCAVMAAGVFTFAAPAYAQEVAPEQLALARKYVDLTDNGAIFETTVVETGVATLQQITSLNPELGEQTTAVIDEVIKEYSGRKGELLDQFARLYAMRFNMEELNQIVAFYESPTGQKLANANNELNQDLSRVLQVYTNNLRSEFFAKVRAGLRAQGVEL</sequence>
<feature type="chain" id="PRO_5046169602" evidence="1">
    <location>
        <begin position="31"/>
        <end position="171"/>
    </location>
</feature>
<feature type="signal peptide" evidence="1">
    <location>
        <begin position="1"/>
        <end position="30"/>
    </location>
</feature>
<dbReference type="Proteomes" id="UP000595857">
    <property type="component" value="Chromosome"/>
</dbReference>
<evidence type="ECO:0000259" key="2">
    <source>
        <dbReference type="Pfam" id="PF09832"/>
    </source>
</evidence>
<evidence type="ECO:0000313" key="3">
    <source>
        <dbReference type="EMBL" id="QQR37905.1"/>
    </source>
</evidence>
<evidence type="ECO:0000313" key="4">
    <source>
        <dbReference type="Proteomes" id="UP000595857"/>
    </source>
</evidence>